<keyword evidence="8" id="KW-0949">S-adenosyl-L-methionine</keyword>
<evidence type="ECO:0000259" key="11">
    <source>
        <dbReference type="Pfam" id="PF04452"/>
    </source>
</evidence>
<sequence>MKINDIFLLDEYASHHLAKVLRFPQGQDITLFNGDGCEYRANVLSVKKRCEVKVIASTINHNESKLTLTLAQGIAKGEKMDFLIQKAVELGVSQIVPIFTQRCVVRLKGEKLKKRTQHWRKIIIGACEQSGRSVVPTLFDPMDFADFIEQDFGHRFVLHHRAQQSLLECESMSQATIIIGPEGGLSDVEIEHAVECGAQPLLLGARVLRTETASLAAIANMQLLWGS</sequence>
<evidence type="ECO:0000256" key="2">
    <source>
        <dbReference type="ARBA" id="ARBA00005528"/>
    </source>
</evidence>
<evidence type="ECO:0000313" key="13">
    <source>
        <dbReference type="EMBL" id="SFV77189.1"/>
    </source>
</evidence>
<dbReference type="PANTHER" id="PTHR30027">
    <property type="entry name" value="RIBOSOMAL RNA SMALL SUBUNIT METHYLTRANSFERASE E"/>
    <property type="match status" value="1"/>
</dbReference>
<dbReference type="InterPro" id="IPR046886">
    <property type="entry name" value="RsmE_MTase_dom"/>
</dbReference>
<organism evidence="13">
    <name type="scientific">hydrothermal vent metagenome</name>
    <dbReference type="NCBI Taxonomy" id="652676"/>
    <lineage>
        <taxon>unclassified sequences</taxon>
        <taxon>metagenomes</taxon>
        <taxon>ecological metagenomes</taxon>
    </lineage>
</organism>
<keyword evidence="7 13" id="KW-0808">Transferase</keyword>
<comment type="similarity">
    <text evidence="2">Belongs to the RNA methyltransferase RsmE family.</text>
</comment>
<dbReference type="SUPFAM" id="SSF88697">
    <property type="entry name" value="PUA domain-like"/>
    <property type="match status" value="1"/>
</dbReference>
<reference evidence="13" key="1">
    <citation type="submission" date="2016-10" db="EMBL/GenBank/DDBJ databases">
        <authorList>
            <person name="de Groot N.N."/>
        </authorList>
    </citation>
    <scope>NUCLEOTIDE SEQUENCE</scope>
</reference>
<dbReference type="GO" id="GO:0070475">
    <property type="term" value="P:rRNA base methylation"/>
    <property type="evidence" value="ECO:0007669"/>
    <property type="project" value="TreeGrafter"/>
</dbReference>
<keyword evidence="6 13" id="KW-0489">Methyltransferase</keyword>
<dbReference type="AlphaFoldDB" id="A0A1W1D999"/>
<comment type="subcellular location">
    <subcellularLocation>
        <location evidence="1">Cytoplasm</location>
    </subcellularLocation>
</comment>
<evidence type="ECO:0000256" key="6">
    <source>
        <dbReference type="ARBA" id="ARBA00022603"/>
    </source>
</evidence>
<dbReference type="PIRSF" id="PIRSF015601">
    <property type="entry name" value="MTase_slr0722"/>
    <property type="match status" value="1"/>
</dbReference>
<proteinExistence type="inferred from homology"/>
<dbReference type="InterPro" id="IPR046887">
    <property type="entry name" value="RsmE_PUA-like"/>
</dbReference>
<feature type="domain" description="Ribosomal RNA small subunit methyltransferase E methyltransferase" evidence="11">
    <location>
        <begin position="63"/>
        <end position="222"/>
    </location>
</feature>
<evidence type="ECO:0000256" key="3">
    <source>
        <dbReference type="ARBA" id="ARBA00012328"/>
    </source>
</evidence>
<gene>
    <name evidence="13" type="ORF">MNB_SUP05-4-978</name>
</gene>
<comment type="function">
    <text evidence="9">Specifically methylates the N3 position of the uracil ring of uridine 1498 (m3U1498) in 16S rRNA. Acts on the fully assembled 30S ribosomal subunit.</text>
</comment>
<protein>
    <recommendedName>
        <fullName evidence="3">16S rRNA (uracil(1498)-N(3))-methyltransferase</fullName>
        <ecNumber evidence="3">2.1.1.193</ecNumber>
    </recommendedName>
</protein>
<dbReference type="EMBL" id="FPHR01000018">
    <property type="protein sequence ID" value="SFV77189.1"/>
    <property type="molecule type" value="Genomic_DNA"/>
</dbReference>
<feature type="domain" description="Ribosomal RNA small subunit methyltransferase E PUA-like" evidence="12">
    <location>
        <begin position="13"/>
        <end position="54"/>
    </location>
</feature>
<evidence type="ECO:0000256" key="4">
    <source>
        <dbReference type="ARBA" id="ARBA00022490"/>
    </source>
</evidence>
<dbReference type="InterPro" id="IPR029028">
    <property type="entry name" value="Alpha/beta_knot_MTases"/>
</dbReference>
<evidence type="ECO:0000256" key="7">
    <source>
        <dbReference type="ARBA" id="ARBA00022679"/>
    </source>
</evidence>
<dbReference type="Gene3D" id="3.40.1280.10">
    <property type="match status" value="1"/>
</dbReference>
<evidence type="ECO:0000256" key="1">
    <source>
        <dbReference type="ARBA" id="ARBA00004496"/>
    </source>
</evidence>
<evidence type="ECO:0000256" key="10">
    <source>
        <dbReference type="ARBA" id="ARBA00047944"/>
    </source>
</evidence>
<dbReference type="PANTHER" id="PTHR30027:SF3">
    <property type="entry name" value="16S RRNA (URACIL(1498)-N(3))-METHYLTRANSFERASE"/>
    <property type="match status" value="1"/>
</dbReference>
<dbReference type="Pfam" id="PF04452">
    <property type="entry name" value="Methyltrans_RNA"/>
    <property type="match status" value="1"/>
</dbReference>
<evidence type="ECO:0000256" key="5">
    <source>
        <dbReference type="ARBA" id="ARBA00022552"/>
    </source>
</evidence>
<comment type="catalytic activity">
    <reaction evidence="10">
        <text>uridine(1498) in 16S rRNA + S-adenosyl-L-methionine = N(3)-methyluridine(1498) in 16S rRNA + S-adenosyl-L-homocysteine + H(+)</text>
        <dbReference type="Rhea" id="RHEA:42920"/>
        <dbReference type="Rhea" id="RHEA-COMP:10283"/>
        <dbReference type="Rhea" id="RHEA-COMP:10284"/>
        <dbReference type="ChEBI" id="CHEBI:15378"/>
        <dbReference type="ChEBI" id="CHEBI:57856"/>
        <dbReference type="ChEBI" id="CHEBI:59789"/>
        <dbReference type="ChEBI" id="CHEBI:65315"/>
        <dbReference type="ChEBI" id="CHEBI:74502"/>
        <dbReference type="EC" id="2.1.1.193"/>
    </reaction>
</comment>
<dbReference type="InterPro" id="IPR029026">
    <property type="entry name" value="tRNA_m1G_MTases_N"/>
</dbReference>
<evidence type="ECO:0000256" key="8">
    <source>
        <dbReference type="ARBA" id="ARBA00022691"/>
    </source>
</evidence>
<dbReference type="InterPro" id="IPR015947">
    <property type="entry name" value="PUA-like_sf"/>
</dbReference>
<dbReference type="NCBIfam" id="TIGR00046">
    <property type="entry name" value="RsmE family RNA methyltransferase"/>
    <property type="match status" value="1"/>
</dbReference>
<dbReference type="GO" id="GO:0005737">
    <property type="term" value="C:cytoplasm"/>
    <property type="evidence" value="ECO:0007669"/>
    <property type="project" value="UniProtKB-SubCell"/>
</dbReference>
<accession>A0A1W1D999</accession>
<dbReference type="GO" id="GO:0070042">
    <property type="term" value="F:rRNA (uridine-N3-)-methyltransferase activity"/>
    <property type="evidence" value="ECO:0007669"/>
    <property type="project" value="TreeGrafter"/>
</dbReference>
<dbReference type="NCBIfam" id="NF008692">
    <property type="entry name" value="PRK11713.1-5"/>
    <property type="match status" value="1"/>
</dbReference>
<keyword evidence="5" id="KW-0698">rRNA processing</keyword>
<evidence type="ECO:0000259" key="12">
    <source>
        <dbReference type="Pfam" id="PF20260"/>
    </source>
</evidence>
<keyword evidence="4" id="KW-0963">Cytoplasm</keyword>
<dbReference type="CDD" id="cd18084">
    <property type="entry name" value="RsmE-like"/>
    <property type="match status" value="1"/>
</dbReference>
<dbReference type="Pfam" id="PF20260">
    <property type="entry name" value="PUA_4"/>
    <property type="match status" value="1"/>
</dbReference>
<evidence type="ECO:0000256" key="9">
    <source>
        <dbReference type="ARBA" id="ARBA00025699"/>
    </source>
</evidence>
<dbReference type="SUPFAM" id="SSF75217">
    <property type="entry name" value="alpha/beta knot"/>
    <property type="match status" value="1"/>
</dbReference>
<dbReference type="EC" id="2.1.1.193" evidence="3"/>
<dbReference type="InterPro" id="IPR006700">
    <property type="entry name" value="RsmE"/>
</dbReference>
<name>A0A1W1D999_9ZZZZ</name>